<organism evidence="1 2">
    <name type="scientific">Cellulomonas shaoxiangyii</name>
    <dbReference type="NCBI Taxonomy" id="2566013"/>
    <lineage>
        <taxon>Bacteria</taxon>
        <taxon>Bacillati</taxon>
        <taxon>Actinomycetota</taxon>
        <taxon>Actinomycetes</taxon>
        <taxon>Micrococcales</taxon>
        <taxon>Cellulomonadaceae</taxon>
        <taxon>Cellulomonas</taxon>
    </lineage>
</organism>
<name>A0A4P7SKY5_9CELL</name>
<dbReference type="Proteomes" id="UP000296469">
    <property type="component" value="Chromosome"/>
</dbReference>
<evidence type="ECO:0000313" key="1">
    <source>
        <dbReference type="EMBL" id="QCB94870.1"/>
    </source>
</evidence>
<gene>
    <name evidence="1" type="ORF">E5225_16195</name>
</gene>
<dbReference type="SUPFAM" id="SSF74650">
    <property type="entry name" value="Galactose mutarotase-like"/>
    <property type="match status" value="1"/>
</dbReference>
<dbReference type="Pfam" id="PF01263">
    <property type="entry name" value="Aldose_epim"/>
    <property type="match status" value="1"/>
</dbReference>
<dbReference type="EMBL" id="CP039291">
    <property type="protein sequence ID" value="QCB94870.1"/>
    <property type="molecule type" value="Genomic_DNA"/>
</dbReference>
<reference evidence="1 2" key="1">
    <citation type="submission" date="2019-04" db="EMBL/GenBank/DDBJ databases">
        <title>Isolation and identification of Cellulomonas shaoxiangyii sp. Nov. isolated from feces of the Tibetan antelopes (Pantholops hodgsonii) in the Qinghai-Tibet plateau of China.</title>
        <authorList>
            <person name="Tian Z."/>
        </authorList>
    </citation>
    <scope>NUCLEOTIDE SEQUENCE [LARGE SCALE GENOMIC DNA]</scope>
    <source>
        <strain evidence="1 2">Z28</strain>
    </source>
</reference>
<dbReference type="InterPro" id="IPR008183">
    <property type="entry name" value="Aldose_1/G6P_1-epimerase"/>
</dbReference>
<dbReference type="GO" id="GO:0030246">
    <property type="term" value="F:carbohydrate binding"/>
    <property type="evidence" value="ECO:0007669"/>
    <property type="project" value="InterPro"/>
</dbReference>
<dbReference type="InterPro" id="IPR011013">
    <property type="entry name" value="Gal_mutarotase_sf_dom"/>
</dbReference>
<dbReference type="InterPro" id="IPR014718">
    <property type="entry name" value="GH-type_carb-bd"/>
</dbReference>
<dbReference type="KEGG" id="celz:E5225_16195"/>
<sequence>MTLIETIDALDAPPLRPPLRAGSGVPHPLAPPDRRVLSVRSDGWQLDVLPGTGACLAAGRIRTSDGVWRDLLRPTRRVHLGDPEKTASFPMVPWSNRIRGGVLPFRGRTWQLQRNAADGTAIHGAARHAAWDVVARTDGAVTLRLDSSPLVGVNFPWRFLASVTYAVHASTLTVTTTVRNVDDEPFPAGFGHHPYLRRALLPAGAPAAEYPLTPGPVVHVPASGGYRLSSAMATGPAGAPPARADYRTPRPLGTAFVDDVLTGFEPGAPVRLHYVEDGVTVEVAMDEAYQHLVLYAPRRRCYFAVEPATNVNDGFTLREAGVPGTGVFELAPGEERTGTFTITTRG</sequence>
<dbReference type="AlphaFoldDB" id="A0A4P7SKY5"/>
<evidence type="ECO:0000313" key="2">
    <source>
        <dbReference type="Proteomes" id="UP000296469"/>
    </source>
</evidence>
<keyword evidence="2" id="KW-1185">Reference proteome</keyword>
<dbReference type="Gene3D" id="2.70.98.10">
    <property type="match status" value="1"/>
</dbReference>
<dbReference type="GO" id="GO:0016853">
    <property type="term" value="F:isomerase activity"/>
    <property type="evidence" value="ECO:0007669"/>
    <property type="project" value="InterPro"/>
</dbReference>
<dbReference type="GO" id="GO:0005975">
    <property type="term" value="P:carbohydrate metabolic process"/>
    <property type="evidence" value="ECO:0007669"/>
    <property type="project" value="InterPro"/>
</dbReference>
<dbReference type="RefSeq" id="WP_135973271.1">
    <property type="nucleotide sequence ID" value="NZ_CP039291.1"/>
</dbReference>
<proteinExistence type="predicted"/>
<protein>
    <submittedName>
        <fullName evidence="1">Aldose epimerase</fullName>
    </submittedName>
</protein>
<dbReference type="OrthoDB" id="4739604at2"/>
<accession>A0A4P7SKY5</accession>